<keyword evidence="8" id="KW-1185">Reference proteome</keyword>
<dbReference type="InterPro" id="IPR036259">
    <property type="entry name" value="MFS_trans_sf"/>
</dbReference>
<keyword evidence="3 5" id="KW-1133">Transmembrane helix</keyword>
<evidence type="ECO:0000256" key="3">
    <source>
        <dbReference type="ARBA" id="ARBA00022989"/>
    </source>
</evidence>
<dbReference type="InterPro" id="IPR005828">
    <property type="entry name" value="MFS_sugar_transport-like"/>
</dbReference>
<feature type="transmembrane region" description="Helical" evidence="5">
    <location>
        <begin position="30"/>
        <end position="50"/>
    </location>
</feature>
<proteinExistence type="predicted"/>
<protein>
    <submittedName>
        <fullName evidence="7">Solute carrier family 2, (facilitated glucose transporter), member 8</fullName>
    </submittedName>
</protein>
<dbReference type="PROSITE" id="PS50850">
    <property type="entry name" value="MFS"/>
    <property type="match status" value="1"/>
</dbReference>
<dbReference type="PANTHER" id="PTHR48021:SF18">
    <property type="entry name" value="SOLUTE CARRIER FAMILY 2, FACILITATED GLUCOSE TRANSPORTER MEMBER 8"/>
    <property type="match status" value="1"/>
</dbReference>
<evidence type="ECO:0000313" key="7">
    <source>
        <dbReference type="Ensembl" id="ENSNGAP00000017011.1"/>
    </source>
</evidence>
<evidence type="ECO:0000256" key="4">
    <source>
        <dbReference type="ARBA" id="ARBA00023136"/>
    </source>
</evidence>
<evidence type="ECO:0000256" key="2">
    <source>
        <dbReference type="ARBA" id="ARBA00022692"/>
    </source>
</evidence>
<gene>
    <name evidence="7" type="primary">Slc2a8</name>
</gene>
<dbReference type="AlphaFoldDB" id="A0A8C6REI3"/>
<keyword evidence="2 5" id="KW-0812">Transmembrane</keyword>
<dbReference type="InterPro" id="IPR050549">
    <property type="entry name" value="MFS_Trehalose_Transporter"/>
</dbReference>
<reference evidence="7" key="2">
    <citation type="submission" date="2025-09" db="UniProtKB">
        <authorList>
            <consortium name="Ensembl"/>
        </authorList>
    </citation>
    <scope>IDENTIFICATION</scope>
</reference>
<organism evidence="7 8">
    <name type="scientific">Nannospalax galili</name>
    <name type="common">Northern Israeli blind subterranean mole rat</name>
    <name type="synonym">Spalax galili</name>
    <dbReference type="NCBI Taxonomy" id="1026970"/>
    <lineage>
        <taxon>Eukaryota</taxon>
        <taxon>Metazoa</taxon>
        <taxon>Chordata</taxon>
        <taxon>Craniata</taxon>
        <taxon>Vertebrata</taxon>
        <taxon>Euteleostomi</taxon>
        <taxon>Mammalia</taxon>
        <taxon>Eutheria</taxon>
        <taxon>Euarchontoglires</taxon>
        <taxon>Glires</taxon>
        <taxon>Rodentia</taxon>
        <taxon>Myomorpha</taxon>
        <taxon>Muroidea</taxon>
        <taxon>Spalacidae</taxon>
        <taxon>Spalacinae</taxon>
        <taxon>Nannospalax</taxon>
    </lineage>
</organism>
<comment type="subcellular location">
    <subcellularLocation>
        <location evidence="1">Membrane</location>
        <topology evidence="1">Multi-pass membrane protein</topology>
    </subcellularLocation>
</comment>
<dbReference type="SUPFAM" id="SSF103473">
    <property type="entry name" value="MFS general substrate transporter"/>
    <property type="match status" value="1"/>
</dbReference>
<evidence type="ECO:0000256" key="1">
    <source>
        <dbReference type="ARBA" id="ARBA00004141"/>
    </source>
</evidence>
<dbReference type="GO" id="GO:1904659">
    <property type="term" value="P:D-glucose transmembrane transport"/>
    <property type="evidence" value="ECO:0007669"/>
    <property type="project" value="TreeGrafter"/>
</dbReference>
<evidence type="ECO:0000259" key="6">
    <source>
        <dbReference type="PROSITE" id="PS50850"/>
    </source>
</evidence>
<dbReference type="InterPro" id="IPR020846">
    <property type="entry name" value="MFS_dom"/>
</dbReference>
<dbReference type="Ensembl" id="ENSNGAT00000022634.1">
    <property type="protein sequence ID" value="ENSNGAP00000017011.1"/>
    <property type="gene ID" value="ENSNGAG00000017563.1"/>
</dbReference>
<keyword evidence="4 5" id="KW-0472">Membrane</keyword>
<evidence type="ECO:0000313" key="8">
    <source>
        <dbReference type="Proteomes" id="UP000694381"/>
    </source>
</evidence>
<dbReference type="GO" id="GO:0016020">
    <property type="term" value="C:membrane"/>
    <property type="evidence" value="ECO:0007669"/>
    <property type="project" value="UniProtKB-SubCell"/>
</dbReference>
<sequence length="60" mass="6581">MVFQQLSGVNAIMFYAETIFEEAKFRDSSLASVTVGVIQVLFTAVAALIMDRAGRRLLLA</sequence>
<feature type="domain" description="Major facilitator superfamily (MFS) profile" evidence="6">
    <location>
        <begin position="1"/>
        <end position="60"/>
    </location>
</feature>
<accession>A0A8C6REI3</accession>
<dbReference type="Pfam" id="PF00083">
    <property type="entry name" value="Sugar_tr"/>
    <property type="match status" value="1"/>
</dbReference>
<dbReference type="GO" id="GO:0022857">
    <property type="term" value="F:transmembrane transporter activity"/>
    <property type="evidence" value="ECO:0007669"/>
    <property type="project" value="InterPro"/>
</dbReference>
<evidence type="ECO:0000256" key="5">
    <source>
        <dbReference type="SAM" id="Phobius"/>
    </source>
</evidence>
<reference evidence="7" key="1">
    <citation type="submission" date="2025-08" db="UniProtKB">
        <authorList>
            <consortium name="Ensembl"/>
        </authorList>
    </citation>
    <scope>IDENTIFICATION</scope>
</reference>
<name>A0A8C6REI3_NANGA</name>
<dbReference type="PANTHER" id="PTHR48021">
    <property type="match status" value="1"/>
</dbReference>
<dbReference type="OMA" id="YWIDYGT"/>
<dbReference type="Gene3D" id="1.20.1250.20">
    <property type="entry name" value="MFS general substrate transporter like domains"/>
    <property type="match status" value="1"/>
</dbReference>
<dbReference type="GeneTree" id="ENSGT00940000158795"/>
<dbReference type="Proteomes" id="UP000694381">
    <property type="component" value="Unassembled WGS sequence"/>
</dbReference>